<dbReference type="Proteomes" id="UP000482084">
    <property type="component" value="Unassembled WGS sequence"/>
</dbReference>
<dbReference type="OrthoDB" id="3235873at2"/>
<accession>A0A6L4X1L8</accession>
<keyword evidence="1" id="KW-0732">Signal</keyword>
<organism evidence="2 5">
    <name type="scientific">Bifidobacterium ramosum</name>
    <dbReference type="NCBI Taxonomy" id="1798158"/>
    <lineage>
        <taxon>Bacteria</taxon>
        <taxon>Bacillati</taxon>
        <taxon>Actinomycetota</taxon>
        <taxon>Actinomycetes</taxon>
        <taxon>Bifidobacteriales</taxon>
        <taxon>Bifidobacteriaceae</taxon>
        <taxon>Bifidobacterium</taxon>
    </lineage>
</organism>
<dbReference type="AlphaFoldDB" id="A0A6L4X1L8"/>
<keyword evidence="5" id="KW-1185">Reference proteome</keyword>
<dbReference type="EMBL" id="WHZX01000006">
    <property type="protein sequence ID" value="NEG72229.1"/>
    <property type="molecule type" value="Genomic_DNA"/>
</dbReference>
<proteinExistence type="predicted"/>
<evidence type="ECO:0000313" key="2">
    <source>
        <dbReference type="EMBL" id="KAB8287509.1"/>
    </source>
</evidence>
<evidence type="ECO:0000313" key="5">
    <source>
        <dbReference type="Proteomes" id="UP000482084"/>
    </source>
</evidence>
<name>A0A6L4X1L8_9BIFI</name>
<dbReference type="PROSITE" id="PS51257">
    <property type="entry name" value="PROKAR_LIPOPROTEIN"/>
    <property type="match status" value="1"/>
</dbReference>
<dbReference type="EMBL" id="WBSM01000008">
    <property type="protein sequence ID" value="KAB8287509.1"/>
    <property type="molecule type" value="Genomic_DNA"/>
</dbReference>
<reference evidence="2 5" key="2">
    <citation type="submission" date="2019-10" db="EMBL/GenBank/DDBJ databases">
        <title>Characterization of the phylogenetic diversity of two novel species belonging to the genus Bifidobacterium: Bifidobacterium cebidarum sp. nov. and Bifidobacterium leontopitheci sp. nov.</title>
        <authorList>
            <person name="Lugli G.A."/>
            <person name="Duranti S."/>
            <person name="Milani C."/>
            <person name="Turroni F."/>
            <person name="Ventura M."/>
        </authorList>
    </citation>
    <scope>NUCLEOTIDE SEQUENCE [LARGE SCALE GENOMIC DNA]</scope>
    <source>
        <strain evidence="2 5">DSM 100688</strain>
    </source>
</reference>
<dbReference type="Proteomes" id="UP000469943">
    <property type="component" value="Unassembled WGS sequence"/>
</dbReference>
<gene>
    <name evidence="2" type="ORF">DSM100688_1596</name>
    <name evidence="3" type="ORF">GFD24_08465</name>
</gene>
<evidence type="ECO:0000313" key="4">
    <source>
        <dbReference type="Proteomes" id="UP000469943"/>
    </source>
</evidence>
<evidence type="ECO:0000313" key="3">
    <source>
        <dbReference type="EMBL" id="NEG72229.1"/>
    </source>
</evidence>
<reference evidence="3 4" key="1">
    <citation type="submission" date="2019-10" db="EMBL/GenBank/DDBJ databases">
        <title>Bifidobacterium from non-human primates.</title>
        <authorList>
            <person name="Modesto M."/>
        </authorList>
    </citation>
    <scope>NUCLEOTIDE SEQUENCE [LARGE SCALE GENOMIC DNA]</scope>
    <source>
        <strain evidence="3 4">TREM</strain>
    </source>
</reference>
<comment type="caution">
    <text evidence="2">The sequence shown here is derived from an EMBL/GenBank/DDBJ whole genome shotgun (WGS) entry which is preliminary data.</text>
</comment>
<evidence type="ECO:0008006" key="6">
    <source>
        <dbReference type="Google" id="ProtNLM"/>
    </source>
</evidence>
<feature type="signal peptide" evidence="1">
    <location>
        <begin position="1"/>
        <end position="23"/>
    </location>
</feature>
<dbReference type="RefSeq" id="WP_152358613.1">
    <property type="nucleotide sequence ID" value="NZ_WBSM01000008.1"/>
</dbReference>
<evidence type="ECO:0000256" key="1">
    <source>
        <dbReference type="SAM" id="SignalP"/>
    </source>
</evidence>
<feature type="chain" id="PRO_5038251643" description="DUF4352 domain-containing protein" evidence="1">
    <location>
        <begin position="24"/>
        <end position="191"/>
    </location>
</feature>
<sequence>MRNAIRKTVGLTLGAIAVVSMLAACGSTPSSTSVADSIGSMPGYLAKYSGNSSIANGSVGNPALSFPGSPVNVSMGKDKGEVRIDIDGPSYPSTGKVSDDAVPATFTATITNTAKQGGATVSLSKSVFDVLDNGGATHVLIPSPALPKELAPGQQVKVELRTTAPSGEGLLRFRPDGGNSAAGWDYVMEID</sequence>
<protein>
    <recommendedName>
        <fullName evidence="6">DUF4352 domain-containing protein</fullName>
    </recommendedName>
</protein>